<evidence type="ECO:0000256" key="9">
    <source>
        <dbReference type="ARBA" id="ARBA00023049"/>
    </source>
</evidence>
<reference evidence="10 11" key="1">
    <citation type="submission" date="2017-01" db="EMBL/GenBank/DDBJ databases">
        <title>Bacillus phylogenomics.</title>
        <authorList>
            <person name="Dunlap C."/>
        </authorList>
    </citation>
    <scope>NUCLEOTIDE SEQUENCE [LARGE SCALE GENOMIC DNA]</scope>
    <source>
        <strain evidence="10 11">NRRL B-41282</strain>
    </source>
</reference>
<evidence type="ECO:0000256" key="5">
    <source>
        <dbReference type="ARBA" id="ARBA00022438"/>
    </source>
</evidence>
<comment type="caution">
    <text evidence="10">The sequence shown here is derived from an EMBL/GenBank/DDBJ whole genome shotgun (WGS) entry which is preliminary data.</text>
</comment>
<dbReference type="PRINTS" id="PR00919">
    <property type="entry name" value="THERMOPTASE"/>
</dbReference>
<keyword evidence="9" id="KW-0482">Metalloprotease</keyword>
<keyword evidence="8" id="KW-0378">Hydrolase</keyword>
<organism evidence="10 11">
    <name type="scientific">Bacillus swezeyi</name>
    <dbReference type="NCBI Taxonomy" id="1925020"/>
    <lineage>
        <taxon>Bacteria</taxon>
        <taxon>Bacillati</taxon>
        <taxon>Bacillota</taxon>
        <taxon>Bacilli</taxon>
        <taxon>Bacillales</taxon>
        <taxon>Bacillaceae</taxon>
        <taxon>Bacillus</taxon>
    </lineage>
</organism>
<evidence type="ECO:0000256" key="6">
    <source>
        <dbReference type="ARBA" id="ARBA00022670"/>
    </source>
</evidence>
<evidence type="ECO:0000256" key="7">
    <source>
        <dbReference type="ARBA" id="ARBA00022723"/>
    </source>
</evidence>
<dbReference type="EMBL" id="MTJL01000022">
    <property type="protein sequence ID" value="OMI05217.1"/>
    <property type="molecule type" value="Genomic_DNA"/>
</dbReference>
<comment type="cofactor">
    <cofactor evidence="2">
        <name>Mg(2+)</name>
        <dbReference type="ChEBI" id="CHEBI:18420"/>
    </cofactor>
</comment>
<sequence length="410" mass="45669">MNSFTDKLSTYAQLVTEVGVNVQKGQKVVINASTEVRDFARLLVKSAYQRGAKQVTVRWQDDEVTRLKYELAPFEAFKEYPEWEAKGMEALAKEGAAFISVVSASPDLLKGIDSKRIAAQQKAAGKALHTYRQMIQSDRVSWTVIAAPSPAWAKKVFPDSSEETAMQKLWDEIFKTTRVDRDDPVLAWKEHDQTLRDKVSVLNDKHYKALHYKAEGTDLTIELPEKHLWVGAGSTNEQGDEFMANMPTEEVFTAPKKDGVNGTVSSTKPLSYGGNIIDGFTLTFENGRIIDVKAEEGEEILKELIDTDEGSHYLGEIALVAHDSPISNSNILFYNTLFDENASNHLAIGSAYAFNIEGGKKMTREELSKEGLNESITHVDFMIGSGEMDIDGITADGKREPIFRKGNWAF</sequence>
<gene>
    <name evidence="10" type="ORF">BW143_11485</name>
</gene>
<evidence type="ECO:0000313" key="10">
    <source>
        <dbReference type="EMBL" id="OMI05217.1"/>
    </source>
</evidence>
<evidence type="ECO:0000256" key="2">
    <source>
        <dbReference type="ARBA" id="ARBA00001946"/>
    </source>
</evidence>
<dbReference type="SUPFAM" id="SSF144052">
    <property type="entry name" value="Thermophilic metalloprotease-like"/>
    <property type="match status" value="1"/>
</dbReference>
<keyword evidence="11" id="KW-1185">Reference proteome</keyword>
<dbReference type="GO" id="GO:0006508">
    <property type="term" value="P:proteolysis"/>
    <property type="evidence" value="ECO:0007669"/>
    <property type="project" value="UniProtKB-KW"/>
</dbReference>
<dbReference type="Proteomes" id="UP000187367">
    <property type="component" value="Unassembled WGS sequence"/>
</dbReference>
<dbReference type="RefSeq" id="WP_076762236.1">
    <property type="nucleotide sequence ID" value="NZ_JARMMH010000013.1"/>
</dbReference>
<dbReference type="GO" id="GO:0008237">
    <property type="term" value="F:metallopeptidase activity"/>
    <property type="evidence" value="ECO:0007669"/>
    <property type="project" value="UniProtKB-KW"/>
</dbReference>
<comment type="cofactor">
    <cofactor evidence="1">
        <name>Co(2+)</name>
        <dbReference type="ChEBI" id="CHEBI:48828"/>
    </cofactor>
</comment>
<keyword evidence="7" id="KW-0479">Metal-binding</keyword>
<dbReference type="InterPro" id="IPR035097">
    <property type="entry name" value="M29_N-terminal"/>
</dbReference>
<dbReference type="GO" id="GO:0004177">
    <property type="term" value="F:aminopeptidase activity"/>
    <property type="evidence" value="ECO:0007669"/>
    <property type="project" value="UniProtKB-KW"/>
</dbReference>
<name>A0A1R1RRQ0_9BACI</name>
<dbReference type="OrthoDB" id="9803993at2"/>
<evidence type="ECO:0000256" key="8">
    <source>
        <dbReference type="ARBA" id="ARBA00022801"/>
    </source>
</evidence>
<comment type="cofactor">
    <cofactor evidence="3">
        <name>Zn(2+)</name>
        <dbReference type="ChEBI" id="CHEBI:29105"/>
    </cofactor>
</comment>
<proteinExistence type="inferred from homology"/>
<dbReference type="PANTHER" id="PTHR34448">
    <property type="entry name" value="AMINOPEPTIDASE"/>
    <property type="match status" value="1"/>
</dbReference>
<keyword evidence="6" id="KW-0645">Protease</keyword>
<dbReference type="GO" id="GO:0046872">
    <property type="term" value="F:metal ion binding"/>
    <property type="evidence" value="ECO:0007669"/>
    <property type="project" value="UniProtKB-KW"/>
</dbReference>
<dbReference type="PANTHER" id="PTHR34448:SF3">
    <property type="entry name" value="AMINOPEPTIDASE AMPS"/>
    <property type="match status" value="1"/>
</dbReference>
<dbReference type="InterPro" id="IPR052170">
    <property type="entry name" value="M29_Exopeptidase"/>
</dbReference>
<dbReference type="Pfam" id="PF02073">
    <property type="entry name" value="Peptidase_M29"/>
    <property type="match status" value="1"/>
</dbReference>
<dbReference type="Gene3D" id="3.40.1830.10">
    <property type="entry name" value="Thermophilic metalloprotease (M29)"/>
    <property type="match status" value="1"/>
</dbReference>
<evidence type="ECO:0000313" key="11">
    <source>
        <dbReference type="Proteomes" id="UP000187367"/>
    </source>
</evidence>
<dbReference type="AlphaFoldDB" id="A0A1R1RRQ0"/>
<evidence type="ECO:0000256" key="4">
    <source>
        <dbReference type="ARBA" id="ARBA00008236"/>
    </source>
</evidence>
<keyword evidence="5 10" id="KW-0031">Aminopeptidase</keyword>
<protein>
    <submittedName>
        <fullName evidence="10">Aminopeptidase</fullName>
    </submittedName>
</protein>
<evidence type="ECO:0000256" key="3">
    <source>
        <dbReference type="ARBA" id="ARBA00001947"/>
    </source>
</evidence>
<dbReference type="InterPro" id="IPR000787">
    <property type="entry name" value="Peptidase_M29"/>
</dbReference>
<accession>A0A1R1RRQ0</accession>
<accession>A0A1R1QKM8</accession>
<evidence type="ECO:0000256" key="1">
    <source>
        <dbReference type="ARBA" id="ARBA00001941"/>
    </source>
</evidence>
<comment type="similarity">
    <text evidence="4">Belongs to the peptidase M29 family.</text>
</comment>